<dbReference type="EMBL" id="BPLQ01009371">
    <property type="protein sequence ID" value="GIY43541.1"/>
    <property type="molecule type" value="Genomic_DNA"/>
</dbReference>
<dbReference type="AlphaFoldDB" id="A0AAV4TDS9"/>
<reference evidence="1 2" key="1">
    <citation type="submission" date="2021-06" db="EMBL/GenBank/DDBJ databases">
        <title>Caerostris darwini draft genome.</title>
        <authorList>
            <person name="Kono N."/>
            <person name="Arakawa K."/>
        </authorList>
    </citation>
    <scope>NUCLEOTIDE SEQUENCE [LARGE SCALE GENOMIC DNA]</scope>
</reference>
<protein>
    <submittedName>
        <fullName evidence="1">Uncharacterized protein</fullName>
    </submittedName>
</protein>
<comment type="caution">
    <text evidence="1">The sequence shown here is derived from an EMBL/GenBank/DDBJ whole genome shotgun (WGS) entry which is preliminary data.</text>
</comment>
<organism evidence="1 2">
    <name type="scientific">Caerostris darwini</name>
    <dbReference type="NCBI Taxonomy" id="1538125"/>
    <lineage>
        <taxon>Eukaryota</taxon>
        <taxon>Metazoa</taxon>
        <taxon>Ecdysozoa</taxon>
        <taxon>Arthropoda</taxon>
        <taxon>Chelicerata</taxon>
        <taxon>Arachnida</taxon>
        <taxon>Araneae</taxon>
        <taxon>Araneomorphae</taxon>
        <taxon>Entelegynae</taxon>
        <taxon>Araneoidea</taxon>
        <taxon>Araneidae</taxon>
        <taxon>Caerostris</taxon>
    </lineage>
</organism>
<sequence length="95" mass="11066">MPVKKVFARDLTAIVVSKTMRNRIKYVDTYGSRSRNDLASQSNDASWRKGNTCLYPGLRHHVTWLEEFDWLEIFSFCKRIGFALNTKDETCILTC</sequence>
<gene>
    <name evidence="1" type="ORF">CDAR_270561</name>
</gene>
<dbReference type="Proteomes" id="UP001054837">
    <property type="component" value="Unassembled WGS sequence"/>
</dbReference>
<accession>A0AAV4TDS9</accession>
<evidence type="ECO:0000313" key="1">
    <source>
        <dbReference type="EMBL" id="GIY43541.1"/>
    </source>
</evidence>
<keyword evidence="2" id="KW-1185">Reference proteome</keyword>
<evidence type="ECO:0000313" key="2">
    <source>
        <dbReference type="Proteomes" id="UP001054837"/>
    </source>
</evidence>
<proteinExistence type="predicted"/>
<name>A0AAV4TDS9_9ARAC</name>